<dbReference type="InterPro" id="IPR036812">
    <property type="entry name" value="NAD(P)_OxRdtase_dom_sf"/>
</dbReference>
<comment type="caution">
    <text evidence="2">The sequence shown here is derived from an EMBL/GenBank/DDBJ whole genome shotgun (WGS) entry which is preliminary data.</text>
</comment>
<gene>
    <name evidence="2" type="ORF">RM590_18495</name>
</gene>
<dbReference type="Proteomes" id="UP001183246">
    <property type="component" value="Unassembled WGS sequence"/>
</dbReference>
<organism evidence="2 3">
    <name type="scientific">Streptomyces litchfieldiae</name>
    <dbReference type="NCBI Taxonomy" id="3075543"/>
    <lineage>
        <taxon>Bacteria</taxon>
        <taxon>Bacillati</taxon>
        <taxon>Actinomycetota</taxon>
        <taxon>Actinomycetes</taxon>
        <taxon>Kitasatosporales</taxon>
        <taxon>Streptomycetaceae</taxon>
        <taxon>Streptomyces</taxon>
    </lineage>
</organism>
<evidence type="ECO:0000259" key="1">
    <source>
        <dbReference type="Pfam" id="PF00248"/>
    </source>
</evidence>
<dbReference type="InterPro" id="IPR023210">
    <property type="entry name" value="NADP_OxRdtase_dom"/>
</dbReference>
<dbReference type="CDD" id="cd19086">
    <property type="entry name" value="AKR_AKR11C1"/>
    <property type="match status" value="1"/>
</dbReference>
<evidence type="ECO:0000313" key="3">
    <source>
        <dbReference type="Proteomes" id="UP001183246"/>
    </source>
</evidence>
<evidence type="ECO:0000313" key="2">
    <source>
        <dbReference type="EMBL" id="MDT0344587.1"/>
    </source>
</evidence>
<dbReference type="PANTHER" id="PTHR43312:SF1">
    <property type="entry name" value="NADP-DEPENDENT OXIDOREDUCTASE DOMAIN-CONTAINING PROTEIN"/>
    <property type="match status" value="1"/>
</dbReference>
<dbReference type="RefSeq" id="WP_311705719.1">
    <property type="nucleotide sequence ID" value="NZ_JAVREL010000010.1"/>
</dbReference>
<name>A0ABU2MSG9_9ACTN</name>
<dbReference type="SUPFAM" id="SSF51430">
    <property type="entry name" value="NAD(P)-linked oxidoreductase"/>
    <property type="match status" value="1"/>
</dbReference>
<accession>A0ABU2MSG9</accession>
<dbReference type="GO" id="GO:0016491">
    <property type="term" value="F:oxidoreductase activity"/>
    <property type="evidence" value="ECO:0007669"/>
    <property type="project" value="UniProtKB-KW"/>
</dbReference>
<keyword evidence="3" id="KW-1185">Reference proteome</keyword>
<dbReference type="EMBL" id="JAVREL010000010">
    <property type="protein sequence ID" value="MDT0344587.1"/>
    <property type="molecule type" value="Genomic_DNA"/>
</dbReference>
<feature type="domain" description="NADP-dependent oxidoreductase" evidence="1">
    <location>
        <begin position="16"/>
        <end position="324"/>
    </location>
</feature>
<sequence length="327" mass="35050">MEKRTLGRSDIAVSALGFGCWAIGGEWQGGDGQPLGWGAVDDAESERAILRAIELGVTFFDTADVYGTGHSEEVLGRAVAGRRSEVVIASKWGNLFDAGTRTAGPGPDVTPGYARRALTDTLRRLSTDYLDLYQFHINEGPLDAAAELRDACEEFVAEGLIRAYGWSTDDPERARLFAQGPHCATVQMNCNVLQDAPDMLALCDELNLAAINRGPLAMGVLTGKYASGAALPSGDIRATPPPWLTLFRDGGVAPEWQARFDAVRDILTSGGRTPAQGALAWLWARSPRTVPIPGIRTVAQAEQNAGALRFGPLTAEQMKEIETLLGR</sequence>
<dbReference type="Pfam" id="PF00248">
    <property type="entry name" value="Aldo_ket_red"/>
    <property type="match status" value="1"/>
</dbReference>
<dbReference type="Gene3D" id="3.20.20.100">
    <property type="entry name" value="NADP-dependent oxidoreductase domain"/>
    <property type="match status" value="1"/>
</dbReference>
<reference evidence="3" key="1">
    <citation type="submission" date="2023-07" db="EMBL/GenBank/DDBJ databases">
        <title>30 novel species of actinomycetes from the DSMZ collection.</title>
        <authorList>
            <person name="Nouioui I."/>
        </authorList>
    </citation>
    <scope>NUCLEOTIDE SEQUENCE [LARGE SCALE GENOMIC DNA]</scope>
    <source>
        <strain evidence="3">DSM 44938</strain>
    </source>
</reference>
<keyword evidence="2" id="KW-0560">Oxidoreductase</keyword>
<protein>
    <submittedName>
        <fullName evidence="2">Aldo/keto reductase</fullName>
        <ecNumber evidence="2">1.1.1.-</ecNumber>
    </submittedName>
</protein>
<dbReference type="EC" id="1.1.1.-" evidence="2"/>
<dbReference type="InterPro" id="IPR053135">
    <property type="entry name" value="AKR2_Oxidoreductase"/>
</dbReference>
<dbReference type="PANTHER" id="PTHR43312">
    <property type="entry name" value="D-THREO-ALDOSE 1-DEHYDROGENASE"/>
    <property type="match status" value="1"/>
</dbReference>
<proteinExistence type="predicted"/>